<feature type="domain" description="AB hydrolase-1" evidence="3">
    <location>
        <begin position="843"/>
        <end position="913"/>
    </location>
</feature>
<protein>
    <recommendedName>
        <fullName evidence="3">AB hydrolase-1 domain-containing protein</fullName>
    </recommendedName>
</protein>
<dbReference type="Pfam" id="PF00561">
    <property type="entry name" value="Abhydrolase_1"/>
    <property type="match status" value="5"/>
</dbReference>
<dbReference type="InterPro" id="IPR029058">
    <property type="entry name" value="AB_hydrolase_fold"/>
</dbReference>
<evidence type="ECO:0000256" key="1">
    <source>
        <dbReference type="ARBA" id="ARBA00022801"/>
    </source>
</evidence>
<evidence type="ECO:0000259" key="3">
    <source>
        <dbReference type="Pfam" id="PF00561"/>
    </source>
</evidence>
<feature type="domain" description="AB hydrolase-1" evidence="3">
    <location>
        <begin position="5"/>
        <end position="63"/>
    </location>
</feature>
<evidence type="ECO:0000313" key="4">
    <source>
        <dbReference type="EMBL" id="SPC74933.1"/>
    </source>
</evidence>
<proteinExistence type="inferred from homology"/>
<dbReference type="GO" id="GO:0016787">
    <property type="term" value="F:hydrolase activity"/>
    <property type="evidence" value="ECO:0007669"/>
    <property type="project" value="UniProtKB-KW"/>
</dbReference>
<feature type="domain" description="AB hydrolase-1" evidence="3">
    <location>
        <begin position="1089"/>
        <end position="1342"/>
    </location>
</feature>
<dbReference type="SUPFAM" id="SSF53474">
    <property type="entry name" value="alpha/beta-Hydrolases"/>
    <property type="match status" value="6"/>
</dbReference>
<name>A0A2N9EJE3_FAGSY</name>
<gene>
    <name evidence="4" type="ORF">FSB_LOCUS2815</name>
</gene>
<comment type="similarity">
    <text evidence="2">Belongs to the AB hydrolase superfamily. Epoxide hydrolase family.</text>
</comment>
<keyword evidence="1" id="KW-0378">Hydrolase</keyword>
<dbReference type="EMBL" id="OIVN01000135">
    <property type="protein sequence ID" value="SPC74933.1"/>
    <property type="molecule type" value="Genomic_DNA"/>
</dbReference>
<organism evidence="4">
    <name type="scientific">Fagus sylvatica</name>
    <name type="common">Beechnut</name>
    <dbReference type="NCBI Taxonomy" id="28930"/>
    <lineage>
        <taxon>Eukaryota</taxon>
        <taxon>Viridiplantae</taxon>
        <taxon>Streptophyta</taxon>
        <taxon>Embryophyta</taxon>
        <taxon>Tracheophyta</taxon>
        <taxon>Spermatophyta</taxon>
        <taxon>Magnoliopsida</taxon>
        <taxon>eudicotyledons</taxon>
        <taxon>Gunneridae</taxon>
        <taxon>Pentapetalae</taxon>
        <taxon>rosids</taxon>
        <taxon>fabids</taxon>
        <taxon>Fagales</taxon>
        <taxon>Fagaceae</taxon>
        <taxon>Fagus</taxon>
    </lineage>
</organism>
<feature type="domain" description="AB hydrolase-1" evidence="3">
    <location>
        <begin position="539"/>
        <end position="771"/>
    </location>
</feature>
<reference evidence="4" key="1">
    <citation type="submission" date="2018-02" db="EMBL/GenBank/DDBJ databases">
        <authorList>
            <person name="Cohen D.B."/>
            <person name="Kent A.D."/>
        </authorList>
    </citation>
    <scope>NUCLEOTIDE SEQUENCE</scope>
</reference>
<dbReference type="PANTHER" id="PTHR43329">
    <property type="entry name" value="EPOXIDE HYDROLASE"/>
    <property type="match status" value="1"/>
</dbReference>
<feature type="domain" description="AB hydrolase-1" evidence="3">
    <location>
        <begin position="1393"/>
        <end position="1646"/>
    </location>
</feature>
<sequence length="1688" mass="189925">MWSFFLHGFPEIWYTWRHQMIAVANAGFRAIAPDYRGYGLSDPPPQPQKASFSDLITDLLGILDCPPNFQELGLSQTTTIGLLYPGGDKSREGSTAPVFLIAKDFGARPAYVFANFHPERVLGVVTMGVPYLPPGPATFDKHLPEGFYISRWREPGRAEADFGRFDAKTVVRNVYILFSKSEIPIAAEDQEIMDLVDPSTPLPPWFTEEDLAAYGALYEKSGFQTALQVPYRSFGEDINMADPIVKHPALFIMGSKDYVLKFPGMEDYIRSGTVKETVPNLEITVKEFVPQFVHESLFSPDEVESANPLIPFVHEQSPDDNFGARLAYLFAILHPKRVLGVITLGVPFMPERSTFHKYLPEGFYMSRWQEPGRAKADYRRLDAKTIIRNIYILFSRSEIPIAAENQEIMDLVDSSTPLPLWFTEEDLTTYGALYEKSGFQTALQIPHRSVGKDFTITDAKVKVPVLLIMGGKDYILKFQGMEDYIKSGKVKEVVPNLEITFLPEGTHFVQEQSPNETVCANSYPSLSSLPEFTENGPHVIVFLHGFPEIWYTWRHQMIAVAKAGFRAIAPDYRGYGLSDPPPQPEKALFSDLITDLLGILDALQISKVFLIAKDFGAWPAYVFANFHPERVLGVVTMGVPYLPPGSATFDKYLPEGFYVLRWREPGRAEADFGRFDAKTVVKNVYILFSKSEIPIAAENQEIMDLVDPSTPLPPWFTEEDLAAYGALYEKSGFQTALQLPYRSLGGDINMADPKVKHPALLIMGSKDYVLKFPGIEDYINSGTVKEFVPNLEITFLPEGTHFVHEQSPDEVNQLILSFLGKHHKFVDVQGLKLHVAEVGTGPNVVVFLHGFPEIWYSWRHQMIALANAGFRAIAPDHRGYGLSDRPPPQLNKASFVDLITDLLTLLDALQISKELGQAEADCRRLDAKTVIRNIYILFSRSEIPIAAENQEIMDLVDSSTPLPLWFTEEDLTTYGALYEKSGFQTALQIPHRSVGKDFTITDAKVKVPVLLIMGGKDYILKFQGMEDYIKSGNVKKVVPNLEITFLPQGTHFVQEQSPDEFGLVEVELVSIVKEECTKFELFEPRSPHVVVFLHGFPEIWYTWRHQMIAVANAGFRAIAPDYRGYGLSDPPPQPEKASFSDLITDLLGILDALQISKVFLIAKDFGAWPAYVFANFHPERVLGVVTMGVPYLPPGSATSEKYLPEGYYVLRWREPGRAEADFGRFDAKTVVKNVYILFSKSEIPIAAENQEIMDLVDPSTPLPPWFTEEDLAAYGALYEKSGFQTALQVPYRSFGEDFNMADPKVKHPALFIMGSKDYVLKIPGIEDYINSGTVKEFVPNLEITFLPEGTHFVHEQSPDEVNQLILSFLGKHHKFVDVQGLKLHVAEVGTGPNVVVFLHGFPEIWYSWRHQMIALANAGFRAITPDHRGYGLSDPPPLLNKASFVDLITDLHTLLDALQISKVFLVAKDFGARPAYLFAILHPERVLGVITLGVPFMPERSTFHKYLPEGFYMSRWREPGRAEADFGRLDAKTVIRNIYILFSRSEIPIAAENQEIMDLVDSSTPLPRGSQRKISQHMELCMRNLDSKLHCKFHIEVASLWSDVDNRSVGKDFSITDPKVKVPVLLIMGGKDYILKFQGMEDYIKSGKVKEVVPDLEITFLPEGTHFVQEQSPDVVNQLILTFLGKHV</sequence>
<accession>A0A2N9EJE3</accession>
<dbReference type="InterPro" id="IPR000639">
    <property type="entry name" value="Epox_hydrolase-like"/>
</dbReference>
<evidence type="ECO:0000256" key="2">
    <source>
        <dbReference type="ARBA" id="ARBA00038334"/>
    </source>
</evidence>
<dbReference type="Gene3D" id="3.40.50.1820">
    <property type="entry name" value="alpha/beta hydrolase"/>
    <property type="match status" value="7"/>
</dbReference>
<dbReference type="InterPro" id="IPR000073">
    <property type="entry name" value="AB_hydrolase_1"/>
</dbReference>
<dbReference type="PRINTS" id="PR00412">
    <property type="entry name" value="EPOXHYDRLASE"/>
</dbReference>